<evidence type="ECO:0000313" key="2">
    <source>
        <dbReference type="Proteomes" id="UP000805193"/>
    </source>
</evidence>
<accession>A0AC60PYM9</accession>
<protein>
    <submittedName>
        <fullName evidence="1">Uncharacterized protein</fullName>
    </submittedName>
</protein>
<keyword evidence="2" id="KW-1185">Reference proteome</keyword>
<gene>
    <name evidence="1" type="ORF">HPB47_027170</name>
</gene>
<reference evidence="1 2" key="1">
    <citation type="journal article" date="2020" name="Cell">
        <title>Large-Scale Comparative Analyses of Tick Genomes Elucidate Their Genetic Diversity and Vector Capacities.</title>
        <authorList>
            <consortium name="Tick Genome and Microbiome Consortium (TIGMIC)"/>
            <person name="Jia N."/>
            <person name="Wang J."/>
            <person name="Shi W."/>
            <person name="Du L."/>
            <person name="Sun Y."/>
            <person name="Zhan W."/>
            <person name="Jiang J.F."/>
            <person name="Wang Q."/>
            <person name="Zhang B."/>
            <person name="Ji P."/>
            <person name="Bell-Sakyi L."/>
            <person name="Cui X.M."/>
            <person name="Yuan T.T."/>
            <person name="Jiang B.G."/>
            <person name="Yang W.F."/>
            <person name="Lam T.T."/>
            <person name="Chang Q.C."/>
            <person name="Ding S.J."/>
            <person name="Wang X.J."/>
            <person name="Zhu J.G."/>
            <person name="Ruan X.D."/>
            <person name="Zhao L."/>
            <person name="Wei J.T."/>
            <person name="Ye R.Z."/>
            <person name="Que T.C."/>
            <person name="Du C.H."/>
            <person name="Zhou Y.H."/>
            <person name="Cheng J.X."/>
            <person name="Dai P.F."/>
            <person name="Guo W.B."/>
            <person name="Han X.H."/>
            <person name="Huang E.J."/>
            <person name="Li L.F."/>
            <person name="Wei W."/>
            <person name="Gao Y.C."/>
            <person name="Liu J.Z."/>
            <person name="Shao H.Z."/>
            <person name="Wang X."/>
            <person name="Wang C.C."/>
            <person name="Yang T.C."/>
            <person name="Huo Q.B."/>
            <person name="Li W."/>
            <person name="Chen H.Y."/>
            <person name="Chen S.E."/>
            <person name="Zhou L.G."/>
            <person name="Ni X.B."/>
            <person name="Tian J.H."/>
            <person name="Sheng Y."/>
            <person name="Liu T."/>
            <person name="Pan Y.S."/>
            <person name="Xia L.Y."/>
            <person name="Li J."/>
            <person name="Zhao F."/>
            <person name="Cao W.C."/>
        </authorList>
    </citation>
    <scope>NUCLEOTIDE SEQUENCE [LARGE SCALE GENOMIC DNA]</scope>
    <source>
        <strain evidence="1">Iper-2018</strain>
    </source>
</reference>
<comment type="caution">
    <text evidence="1">The sequence shown here is derived from an EMBL/GenBank/DDBJ whole genome shotgun (WGS) entry which is preliminary data.</text>
</comment>
<proteinExistence type="predicted"/>
<name>A0AC60PYM9_IXOPE</name>
<sequence length="304" mass="33905">MALEDRIKPPLEPRPNLATTAVAAAAAAAAMPKPPANDQSPAVTEPNPNDGTTEFDELIGRTLSHPGPWRQMLSDRRAFNQRVVIQVQTVPYDTYADALSNVTSLELDDATYKISPYVKPFPGTVRGVTHGLDPGTTTEQLPNIIASPGPKIQQARMLGKSISAVVTFEGQHVPFYIHAHGLYTRCRPYRHYIQCCTLCGDIAHRRDICPHPKVTVCERCHERNPAKDSRKKLRPPPMPLHVRERRPRTTPTLQRQPLHQVPAAHPPPPPQAQVNTQRRHSPSQQGSWPAIKRPRMISPHRPHS</sequence>
<organism evidence="1 2">
    <name type="scientific">Ixodes persulcatus</name>
    <name type="common">Taiga tick</name>
    <dbReference type="NCBI Taxonomy" id="34615"/>
    <lineage>
        <taxon>Eukaryota</taxon>
        <taxon>Metazoa</taxon>
        <taxon>Ecdysozoa</taxon>
        <taxon>Arthropoda</taxon>
        <taxon>Chelicerata</taxon>
        <taxon>Arachnida</taxon>
        <taxon>Acari</taxon>
        <taxon>Parasitiformes</taxon>
        <taxon>Ixodida</taxon>
        <taxon>Ixodoidea</taxon>
        <taxon>Ixodidae</taxon>
        <taxon>Ixodinae</taxon>
        <taxon>Ixodes</taxon>
    </lineage>
</organism>
<dbReference type="Proteomes" id="UP000805193">
    <property type="component" value="Unassembled WGS sequence"/>
</dbReference>
<evidence type="ECO:0000313" key="1">
    <source>
        <dbReference type="EMBL" id="KAG0425681.1"/>
    </source>
</evidence>
<dbReference type="EMBL" id="JABSTQ010009810">
    <property type="protein sequence ID" value="KAG0425681.1"/>
    <property type="molecule type" value="Genomic_DNA"/>
</dbReference>